<feature type="domain" description="Integrase catalytic" evidence="7">
    <location>
        <begin position="661"/>
        <end position="820"/>
    </location>
</feature>
<accession>A0A3B1J8V2</accession>
<feature type="compositionally biased region" description="Polar residues" evidence="5">
    <location>
        <begin position="847"/>
        <end position="859"/>
    </location>
</feature>
<protein>
    <recommendedName>
        <fullName evidence="4">Gypsy retrotransposon integrase-like protein 1</fullName>
        <ecNumber evidence="2">3.1.26.4</ecNumber>
    </recommendedName>
</protein>
<dbReference type="Pfam" id="PF00078">
    <property type="entry name" value="RVT_1"/>
    <property type="match status" value="1"/>
</dbReference>
<evidence type="ECO:0000256" key="5">
    <source>
        <dbReference type="SAM" id="MobiDB-lite"/>
    </source>
</evidence>
<evidence type="ECO:0000256" key="3">
    <source>
        <dbReference type="ARBA" id="ARBA00023268"/>
    </source>
</evidence>
<dbReference type="InterPro" id="IPR050951">
    <property type="entry name" value="Retrovirus_Pol_polyprotein"/>
</dbReference>
<dbReference type="CDD" id="cd01647">
    <property type="entry name" value="RT_LTR"/>
    <property type="match status" value="2"/>
</dbReference>
<name>A0A3B1J8V2_ASTMX</name>
<evidence type="ECO:0000259" key="6">
    <source>
        <dbReference type="PROSITE" id="PS50878"/>
    </source>
</evidence>
<sequence>MRGASIFTKLDLRSAYNLIRIRRGDEWKIAFSTTTGHFEYLVMPYGLSISPSVFQAMVNAVLRDMLGRFVIVFIDNILVYSRNIVEHVQHVSEVLRRLLQHQLYVKAKKCLFHQSSVAFLGYILSKEGIEMDPTKIAAVLSWPTPRTIKDLQRFLGFANFYRRLIRGFSVLAAPLTSALRGGEKKLRWNKDTEQSFQNLKNRFTSAPILKHPNPELQFVVEVDASEVGVGAVLSQRQGTPPKLYPCAFFCFQAMVNAVLRDMLGRFVIVFIDNILVYSRNIVEHVQHVSEVLRRLLQHQLYVKAKKCLFHQSSVAFLGYILSKEGIEMDPTKIAAVLSWPTPRTIKDLQRFLGFANFYRRLIRGFSVLAAPLTSALRGGEKKLRWNKDTEQSFQNLKNRFTSAPILKHPNPELQFVVEVDASEVGVGAVLSQRQGTPPKLYPCAFFSRKLSEAERNYDIENRELLAVKMALEEWRHWLEGAKLPFVVFTDHKNLEYIRTAKRLNPRQARWALFFTRFDFHITYRPGSKNIKADSLSRVFCSSEVPQHPEPIVPDTVFIAPIHWQVDEDIRNALNEISVPVSCPPEKLYVPEDFRHDLLLWAHTSVGTGHPGIQRTNQLLQAKYWWPSMIKDVERYVKSCTICTISKTPKHAPAGKLVPLPIPSRPWSHLSLDFVTDLPSSEGFTTILVVVDRFSKSCRFIPFPKLPSAFQVAETVFNHVFHYFGIPEDIVSDRGPQFTSRVWRAFMERLGVTVSLSSGCHPESNGQTERLNQELGRFLRSYCHDQPMHWARFLPWAEYTQNSLRSTSTNLSPFQCVLGFQPPLYPWNLGQEEAGTGGVGVGACQTGSNTGPSQRPGGSSSERHSCVPSWRESVAIHSRPEPATALSKGR</sequence>
<dbReference type="InterPro" id="IPR036397">
    <property type="entry name" value="RNaseH_sf"/>
</dbReference>
<reference evidence="8" key="4">
    <citation type="submission" date="2025-09" db="UniProtKB">
        <authorList>
            <consortium name="Ensembl"/>
        </authorList>
    </citation>
    <scope>IDENTIFICATION</scope>
</reference>
<dbReference type="FunFam" id="3.30.420.10:FF:000032">
    <property type="entry name" value="Retrovirus-related Pol polyprotein from transposon 297-like Protein"/>
    <property type="match status" value="1"/>
</dbReference>
<dbReference type="InterPro" id="IPR001584">
    <property type="entry name" value="Integrase_cat-core"/>
</dbReference>
<evidence type="ECO:0000256" key="2">
    <source>
        <dbReference type="ARBA" id="ARBA00012180"/>
    </source>
</evidence>
<dbReference type="STRING" id="7994.ENSAMXP00000038326"/>
<dbReference type="InterPro" id="IPR012337">
    <property type="entry name" value="RNaseH-like_sf"/>
</dbReference>
<reference evidence="9" key="2">
    <citation type="journal article" date="2014" name="Nat. Commun.">
        <title>The cavefish genome reveals candidate genes for eye loss.</title>
        <authorList>
            <person name="McGaugh S.E."/>
            <person name="Gross J.B."/>
            <person name="Aken B."/>
            <person name="Blin M."/>
            <person name="Borowsky R."/>
            <person name="Chalopin D."/>
            <person name="Hinaux H."/>
            <person name="Jeffery W.R."/>
            <person name="Keene A."/>
            <person name="Ma L."/>
            <person name="Minx P."/>
            <person name="Murphy D."/>
            <person name="O'Quin K.E."/>
            <person name="Retaux S."/>
            <person name="Rohner N."/>
            <person name="Searle S.M."/>
            <person name="Stahl B.A."/>
            <person name="Tabin C."/>
            <person name="Volff J.N."/>
            <person name="Yoshizawa M."/>
            <person name="Warren W.C."/>
        </authorList>
    </citation>
    <scope>NUCLEOTIDE SEQUENCE [LARGE SCALE GENOMIC DNA]</scope>
    <source>
        <strain evidence="9">female</strain>
    </source>
</reference>
<dbReference type="Pfam" id="PF17919">
    <property type="entry name" value="RT_RNaseH_2"/>
    <property type="match status" value="2"/>
</dbReference>
<evidence type="ECO:0000256" key="4">
    <source>
        <dbReference type="ARBA" id="ARBA00039658"/>
    </source>
</evidence>
<organism evidence="8 9">
    <name type="scientific">Astyanax mexicanus</name>
    <name type="common">Blind cave fish</name>
    <name type="synonym">Astyanax fasciatus mexicanus</name>
    <dbReference type="NCBI Taxonomy" id="7994"/>
    <lineage>
        <taxon>Eukaryota</taxon>
        <taxon>Metazoa</taxon>
        <taxon>Chordata</taxon>
        <taxon>Craniata</taxon>
        <taxon>Vertebrata</taxon>
        <taxon>Euteleostomi</taxon>
        <taxon>Actinopterygii</taxon>
        <taxon>Neopterygii</taxon>
        <taxon>Teleostei</taxon>
        <taxon>Ostariophysi</taxon>
        <taxon>Characiformes</taxon>
        <taxon>Characoidei</taxon>
        <taxon>Acestrorhamphidae</taxon>
        <taxon>Acestrorhamphinae</taxon>
        <taxon>Astyanax</taxon>
    </lineage>
</organism>
<feature type="region of interest" description="Disordered" evidence="5">
    <location>
        <begin position="842"/>
        <end position="889"/>
    </location>
</feature>
<dbReference type="Gene3D" id="1.10.340.70">
    <property type="match status" value="1"/>
</dbReference>
<dbReference type="InterPro" id="IPR041577">
    <property type="entry name" value="RT_RNaseH_2"/>
</dbReference>
<dbReference type="InParanoid" id="A0A3B1J8V2"/>
<dbReference type="FunFam" id="3.30.70.270:FF:000020">
    <property type="entry name" value="Transposon Tf2-6 polyprotein-like Protein"/>
    <property type="match status" value="2"/>
</dbReference>
<dbReference type="PANTHER" id="PTHR37984:SF5">
    <property type="entry name" value="PROTEIN NYNRIN-LIKE"/>
    <property type="match status" value="1"/>
</dbReference>
<dbReference type="FunFam" id="3.10.20.370:FF:000003">
    <property type="entry name" value="Transposon Tf2-6 polyprotein"/>
    <property type="match status" value="1"/>
</dbReference>
<evidence type="ECO:0000313" key="9">
    <source>
        <dbReference type="Proteomes" id="UP000018467"/>
    </source>
</evidence>
<proteinExistence type="inferred from homology"/>
<keyword evidence="3" id="KW-0511">Multifunctional enzyme</keyword>
<dbReference type="FunFam" id="3.30.70.270:FF:000003">
    <property type="entry name" value="Transposon Ty3-G Gag-Pol polyprotein"/>
    <property type="match status" value="1"/>
</dbReference>
<dbReference type="AlphaFoldDB" id="A0A3B1J8V2"/>
<feature type="domain" description="Reverse transcriptase" evidence="6">
    <location>
        <begin position="1"/>
        <end position="124"/>
    </location>
</feature>
<keyword evidence="9" id="KW-1185">Reference proteome</keyword>
<dbReference type="GO" id="GO:0003676">
    <property type="term" value="F:nucleic acid binding"/>
    <property type="evidence" value="ECO:0007669"/>
    <property type="project" value="InterPro"/>
</dbReference>
<dbReference type="Pfam" id="PF00665">
    <property type="entry name" value="rve"/>
    <property type="match status" value="1"/>
</dbReference>
<dbReference type="Gene3D" id="3.30.70.270">
    <property type="match status" value="4"/>
</dbReference>
<dbReference type="InterPro" id="IPR000477">
    <property type="entry name" value="RT_dom"/>
</dbReference>
<dbReference type="SUPFAM" id="SSF56672">
    <property type="entry name" value="DNA/RNA polymerases"/>
    <property type="match status" value="2"/>
</dbReference>
<dbReference type="InterPro" id="IPR043502">
    <property type="entry name" value="DNA/RNA_pol_sf"/>
</dbReference>
<dbReference type="Gene3D" id="3.30.420.10">
    <property type="entry name" value="Ribonuclease H-like superfamily/Ribonuclease H"/>
    <property type="match status" value="1"/>
</dbReference>
<dbReference type="GO" id="GO:0004523">
    <property type="term" value="F:RNA-DNA hybrid ribonuclease activity"/>
    <property type="evidence" value="ECO:0007669"/>
    <property type="project" value="UniProtKB-EC"/>
</dbReference>
<dbReference type="SUPFAM" id="SSF53098">
    <property type="entry name" value="Ribonuclease H-like"/>
    <property type="match status" value="1"/>
</dbReference>
<evidence type="ECO:0000259" key="7">
    <source>
        <dbReference type="PROSITE" id="PS50994"/>
    </source>
</evidence>
<dbReference type="EC" id="3.1.26.4" evidence="2"/>
<dbReference type="PANTHER" id="PTHR37984">
    <property type="entry name" value="PROTEIN CBG26694"/>
    <property type="match status" value="1"/>
</dbReference>
<dbReference type="Pfam" id="PF17921">
    <property type="entry name" value="Integrase_H2C2"/>
    <property type="match status" value="1"/>
</dbReference>
<dbReference type="PROSITE" id="PS50994">
    <property type="entry name" value="INTEGRASE"/>
    <property type="match status" value="1"/>
</dbReference>
<dbReference type="InterPro" id="IPR041588">
    <property type="entry name" value="Integrase_H2C2"/>
</dbReference>
<dbReference type="GeneTree" id="ENSGT01040000240511"/>
<dbReference type="CDD" id="cd09274">
    <property type="entry name" value="RNase_HI_RT_Ty3"/>
    <property type="match status" value="1"/>
</dbReference>
<evidence type="ECO:0000256" key="1">
    <source>
        <dbReference type="ARBA" id="ARBA00010879"/>
    </source>
</evidence>
<dbReference type="FunFam" id="1.10.340.70:FF:000001">
    <property type="entry name" value="Retrovirus-related Pol polyprotein from transposon gypsy-like Protein"/>
    <property type="match status" value="1"/>
</dbReference>
<comment type="similarity">
    <text evidence="1">Belongs to the beta type-B retroviral polymerase family. HERV class-II K(HML-2) pol subfamily.</text>
</comment>
<dbReference type="GO" id="GO:0015074">
    <property type="term" value="P:DNA integration"/>
    <property type="evidence" value="ECO:0007669"/>
    <property type="project" value="InterPro"/>
</dbReference>
<dbReference type="Bgee" id="ENSAMXG00000033786">
    <property type="expression patterns" value="Expressed in testis and 1 other cell type or tissue"/>
</dbReference>
<dbReference type="InterPro" id="IPR043128">
    <property type="entry name" value="Rev_trsase/Diguanyl_cyclase"/>
</dbReference>
<reference evidence="8" key="3">
    <citation type="submission" date="2025-08" db="UniProtKB">
        <authorList>
            <consortium name="Ensembl"/>
        </authorList>
    </citation>
    <scope>IDENTIFICATION</scope>
</reference>
<dbReference type="PROSITE" id="PS50878">
    <property type="entry name" value="RT_POL"/>
    <property type="match status" value="1"/>
</dbReference>
<dbReference type="Proteomes" id="UP000018467">
    <property type="component" value="Unassembled WGS sequence"/>
</dbReference>
<dbReference type="Gene3D" id="3.10.10.10">
    <property type="entry name" value="HIV Type 1 Reverse Transcriptase, subunit A, domain 1"/>
    <property type="match status" value="1"/>
</dbReference>
<reference evidence="9" key="1">
    <citation type="submission" date="2013-03" db="EMBL/GenBank/DDBJ databases">
        <authorList>
            <person name="Jeffery W."/>
            <person name="Warren W."/>
            <person name="Wilson R.K."/>
        </authorList>
    </citation>
    <scope>NUCLEOTIDE SEQUENCE</scope>
    <source>
        <strain evidence="9">female</strain>
    </source>
</reference>
<evidence type="ECO:0000313" key="8">
    <source>
        <dbReference type="Ensembl" id="ENSAMXP00000038326.1"/>
    </source>
</evidence>
<dbReference type="Ensembl" id="ENSAMXT00000033026.1">
    <property type="protein sequence ID" value="ENSAMXP00000038326.1"/>
    <property type="gene ID" value="ENSAMXG00000033786.1"/>
</dbReference>